<dbReference type="AlphaFoldDB" id="A0A0D6B899"/>
<dbReference type="Gene3D" id="1.20.1330.10">
    <property type="entry name" value="f41 fragment of flagellin, N-terminal domain"/>
    <property type="match status" value="1"/>
</dbReference>
<dbReference type="PATRIC" id="fig|35806.4.peg.4308"/>
<evidence type="ECO:0000259" key="1">
    <source>
        <dbReference type="Pfam" id="PF00700"/>
    </source>
</evidence>
<feature type="domain" description="Flagellin C-terminal" evidence="1">
    <location>
        <begin position="257"/>
        <end position="334"/>
    </location>
</feature>
<name>A0A0D6B899_RHOSU</name>
<keyword evidence="2" id="KW-0966">Cell projection</keyword>
<reference evidence="2 3" key="1">
    <citation type="submission" date="2015-02" db="EMBL/GenBank/DDBJ databases">
        <title>Genome sequene of Rhodovulum sulfidophilum DSM 2351.</title>
        <authorList>
            <person name="Nagao N."/>
        </authorList>
    </citation>
    <scope>NUCLEOTIDE SEQUENCE [LARGE SCALE GENOMIC DNA]</scope>
    <source>
        <strain evidence="2 3">DSM 2351</strain>
    </source>
</reference>
<dbReference type="EMBL" id="AP014800">
    <property type="protein sequence ID" value="BAQ71322.1"/>
    <property type="molecule type" value="Genomic_DNA"/>
</dbReference>
<proteinExistence type="predicted"/>
<dbReference type="InterPro" id="IPR046358">
    <property type="entry name" value="Flagellin_C"/>
</dbReference>
<evidence type="ECO:0000313" key="3">
    <source>
        <dbReference type="Proteomes" id="UP000064912"/>
    </source>
</evidence>
<organism evidence="2 3">
    <name type="scientific">Rhodovulum sulfidophilum</name>
    <name type="common">Rhodobacter sulfidophilus</name>
    <dbReference type="NCBI Taxonomy" id="35806"/>
    <lineage>
        <taxon>Bacteria</taxon>
        <taxon>Pseudomonadati</taxon>
        <taxon>Pseudomonadota</taxon>
        <taxon>Alphaproteobacteria</taxon>
        <taxon>Rhodobacterales</taxon>
        <taxon>Paracoccaceae</taxon>
        <taxon>Rhodovulum</taxon>
    </lineage>
</organism>
<keyword evidence="2" id="KW-0282">Flagellum</keyword>
<protein>
    <submittedName>
        <fullName evidence="2">Flagellar hook-associated protein FlgL family protein</fullName>
    </submittedName>
</protein>
<dbReference type="Proteomes" id="UP000064912">
    <property type="component" value="Chromosome"/>
</dbReference>
<accession>A0A0D6B899</accession>
<dbReference type="eggNOG" id="COG1344">
    <property type="taxonomic scope" value="Bacteria"/>
</dbReference>
<gene>
    <name evidence="2" type="ORF">NHU_04202</name>
</gene>
<keyword evidence="2" id="KW-0969">Cilium</keyword>
<sequence length="336" mass="35198">MSLISMGDLAQGIGIRIRNAEVKAQFARLTEELVSGVTADPAARVRGDFRPLGAIDRSLTLLDAYDLATSETKSTAQVMQAALGVVSDTAKEIGSSLINGSSGQHGNMIAAAGQEAEEQFRQVVAALNTRFAGRSLFAGEATDSPALASADTILSALGTTVSGLTSVTDIETAIDDWFNTPGGFDTVAYQGSTASVGPVRLSETETVRLDITALDPAVRDVLKSLATGALLADETVLSGNPVLRSLLAESAGEGLLTARSSVTELQALLGVRQEKIESIETANGANRTMLVLAREGVLGVDPYETVTEMDAVEAQIETLYKVTARLARLSFTNYMP</sequence>
<dbReference type="Pfam" id="PF00700">
    <property type="entry name" value="Flagellin_C"/>
    <property type="match status" value="1"/>
</dbReference>
<dbReference type="KEGG" id="rsu:NHU_04202"/>
<evidence type="ECO:0000313" key="2">
    <source>
        <dbReference type="EMBL" id="BAQ71322.1"/>
    </source>
</evidence>
<dbReference type="SUPFAM" id="SSF64518">
    <property type="entry name" value="Phase 1 flagellin"/>
    <property type="match status" value="1"/>
</dbReference>